<name>A0A081CZM9_9HYPH</name>
<accession>A0A081CZM9</accession>
<dbReference type="InterPro" id="IPR028082">
    <property type="entry name" value="Peripla_BP_I"/>
</dbReference>
<protein>
    <submittedName>
        <fullName evidence="5">Putative ABC transporter substrate-binding protein</fullName>
    </submittedName>
</protein>
<dbReference type="RefSeq" id="WP_045023428.1">
    <property type="nucleotide sequence ID" value="NZ_BBJU01000024.1"/>
</dbReference>
<dbReference type="PANTHER" id="PTHR46847">
    <property type="entry name" value="D-ALLOSE-BINDING PERIPLASMIC PROTEIN-RELATED"/>
    <property type="match status" value="1"/>
</dbReference>
<evidence type="ECO:0000256" key="1">
    <source>
        <dbReference type="ARBA" id="ARBA00004196"/>
    </source>
</evidence>
<dbReference type="OrthoDB" id="9773673at2"/>
<dbReference type="InterPro" id="IPR006311">
    <property type="entry name" value="TAT_signal"/>
</dbReference>
<evidence type="ECO:0000256" key="3">
    <source>
        <dbReference type="ARBA" id="ARBA00022729"/>
    </source>
</evidence>
<keyword evidence="3" id="KW-0732">Signal</keyword>
<evidence type="ECO:0000313" key="6">
    <source>
        <dbReference type="Proteomes" id="UP000028701"/>
    </source>
</evidence>
<dbReference type="InterPro" id="IPR025997">
    <property type="entry name" value="SBP_2_dom"/>
</dbReference>
<reference evidence="5 6" key="1">
    <citation type="submission" date="2014-08" db="EMBL/GenBank/DDBJ databases">
        <title>Whole genome shotgun sequence of Rhizobium rubi NBRC 13261.</title>
        <authorList>
            <person name="Katano-Makiyama Y."/>
            <person name="Hosoyama A."/>
            <person name="Hashimoto M."/>
            <person name="Hosoyama Y."/>
            <person name="Noguchi M."/>
            <person name="Tsuchikane K."/>
            <person name="Uohara A."/>
            <person name="Ohji S."/>
            <person name="Ichikawa N."/>
            <person name="Kimura A."/>
            <person name="Yamazoe A."/>
            <person name="Fujita N."/>
        </authorList>
    </citation>
    <scope>NUCLEOTIDE SEQUENCE [LARGE SCALE GENOMIC DNA]</scope>
    <source>
        <strain evidence="5 6">NBRC 13261</strain>
    </source>
</reference>
<comment type="subcellular location">
    <subcellularLocation>
        <location evidence="1">Cell envelope</location>
    </subcellularLocation>
</comment>
<dbReference type="GO" id="GO:0030246">
    <property type="term" value="F:carbohydrate binding"/>
    <property type="evidence" value="ECO:0007669"/>
    <property type="project" value="UniProtKB-ARBA"/>
</dbReference>
<organism evidence="5 6">
    <name type="scientific">Agrobacterium rubi TR3 = NBRC 13261</name>
    <dbReference type="NCBI Taxonomy" id="1368415"/>
    <lineage>
        <taxon>Bacteria</taxon>
        <taxon>Pseudomonadati</taxon>
        <taxon>Pseudomonadota</taxon>
        <taxon>Alphaproteobacteria</taxon>
        <taxon>Hyphomicrobiales</taxon>
        <taxon>Rhizobiaceae</taxon>
        <taxon>Rhizobium/Agrobacterium group</taxon>
        <taxon>Agrobacterium</taxon>
    </lineage>
</organism>
<feature type="domain" description="Periplasmic binding protein" evidence="4">
    <location>
        <begin position="57"/>
        <end position="318"/>
    </location>
</feature>
<dbReference type="eggNOG" id="COG1879">
    <property type="taxonomic scope" value="Bacteria"/>
</dbReference>
<dbReference type="EMBL" id="BBJU01000024">
    <property type="protein sequence ID" value="GAK72125.1"/>
    <property type="molecule type" value="Genomic_DNA"/>
</dbReference>
<dbReference type="Pfam" id="PF13407">
    <property type="entry name" value="Peripla_BP_4"/>
    <property type="match status" value="1"/>
</dbReference>
<gene>
    <name evidence="5" type="ORF">RRU01S_24_00020</name>
</gene>
<sequence length="435" mass="45931">MTSSKVTSSPLSSSLSRRRLLQAGAGLAVAGSGFLPSWEARAQSFKSAPLHQLLLLSNEWNTIINDAAKRAAAVLGLPYSSTTFNLNDGTAVTQAQSAAAAGAKLFLIVSADGSSLKRIARTAQEGGGYVVNVGNNIPWTSPIDAGTGFAQAIVAREDGNRGGNMYEAVKYTIGLAVKKFGPDAKFLHITGSKGSSYDNLRTAAVKRALAEFPGVTIAGSLPGNWSAEEGQKATEDLIARHGVPNGIIAQNDGSLTGVLAALRGLKIEAGEEVLTVGADGATDIFRAIKAGKVAATAFQSPAYYGVQAVARLFDALNGYEASAPERFVGFNGLLVTKDNVDGVLARYVDNPNLPFDPKLLSHVISGDKWDPQAPLAPIRYDDYFTATGIEKPADYRPQADYAKSIETGEFDAVTKRYESAYKLKLDDFSFKGIKA</sequence>
<dbReference type="PANTHER" id="PTHR46847:SF1">
    <property type="entry name" value="D-ALLOSE-BINDING PERIPLASMIC PROTEIN-RELATED"/>
    <property type="match status" value="1"/>
</dbReference>
<dbReference type="PROSITE" id="PS51318">
    <property type="entry name" value="TAT"/>
    <property type="match status" value="1"/>
</dbReference>
<dbReference type="CDD" id="cd01536">
    <property type="entry name" value="PBP1_ABC_sugar_binding-like"/>
    <property type="match status" value="1"/>
</dbReference>
<proteinExistence type="inferred from homology"/>
<evidence type="ECO:0000313" key="5">
    <source>
        <dbReference type="EMBL" id="GAK72125.1"/>
    </source>
</evidence>
<evidence type="ECO:0000256" key="2">
    <source>
        <dbReference type="ARBA" id="ARBA00007639"/>
    </source>
</evidence>
<evidence type="ECO:0000259" key="4">
    <source>
        <dbReference type="Pfam" id="PF13407"/>
    </source>
</evidence>
<comment type="caution">
    <text evidence="5">The sequence shown here is derived from an EMBL/GenBank/DDBJ whole genome shotgun (WGS) entry which is preliminary data.</text>
</comment>
<comment type="similarity">
    <text evidence="2">Belongs to the bacterial solute-binding protein 2 family.</text>
</comment>
<dbReference type="GO" id="GO:0030313">
    <property type="term" value="C:cell envelope"/>
    <property type="evidence" value="ECO:0007669"/>
    <property type="project" value="UniProtKB-SubCell"/>
</dbReference>
<dbReference type="SUPFAM" id="SSF53822">
    <property type="entry name" value="Periplasmic binding protein-like I"/>
    <property type="match status" value="1"/>
</dbReference>
<dbReference type="Proteomes" id="UP000028701">
    <property type="component" value="Unassembled WGS sequence"/>
</dbReference>
<dbReference type="Gene3D" id="3.40.50.2300">
    <property type="match status" value="2"/>
</dbReference>
<dbReference type="AlphaFoldDB" id="A0A081CZM9"/>